<dbReference type="InterPro" id="IPR013097">
    <property type="entry name" value="Dabb"/>
</dbReference>
<gene>
    <name evidence="2" type="ORF">EL18_00880</name>
</gene>
<accession>A0A084UA74</accession>
<protein>
    <submittedName>
        <fullName evidence="2">Stress responsive alpha-beta barrel</fullName>
    </submittedName>
</protein>
<keyword evidence="3" id="KW-1185">Reference proteome</keyword>
<evidence type="ECO:0000259" key="1">
    <source>
        <dbReference type="PROSITE" id="PS51502"/>
    </source>
</evidence>
<dbReference type="PROSITE" id="PS51502">
    <property type="entry name" value="S_R_A_B_BARREL"/>
    <property type="match status" value="1"/>
</dbReference>
<dbReference type="SUPFAM" id="SSF54909">
    <property type="entry name" value="Dimeric alpha+beta barrel"/>
    <property type="match status" value="1"/>
</dbReference>
<dbReference type="PATRIC" id="fig|472175.3.peg.891"/>
<proteinExistence type="predicted"/>
<name>A0A084UA74_9HYPH</name>
<dbReference type="InterPro" id="IPR011008">
    <property type="entry name" value="Dimeric_a/b-barrel"/>
</dbReference>
<feature type="domain" description="Stress-response A/B barrel" evidence="1">
    <location>
        <begin position="2"/>
        <end position="92"/>
    </location>
</feature>
<evidence type="ECO:0000313" key="2">
    <source>
        <dbReference type="EMBL" id="KFB09860.1"/>
    </source>
</evidence>
<reference evidence="2 3" key="1">
    <citation type="submission" date="2014-05" db="EMBL/GenBank/DDBJ databases">
        <title>Draft Genome Sequence of Nitratireductor basaltis Strain UMTGB225, A Marine Bacterium Isolated from Green Barrel Tunicate.</title>
        <authorList>
            <person name="Gan H.Y."/>
        </authorList>
    </citation>
    <scope>NUCLEOTIDE SEQUENCE [LARGE SCALE GENOMIC DNA]</scope>
    <source>
        <strain evidence="2 3">UMTGB225</strain>
    </source>
</reference>
<organism evidence="2 3">
    <name type="scientific">Nitratireductor basaltis</name>
    <dbReference type="NCBI Taxonomy" id="472175"/>
    <lineage>
        <taxon>Bacteria</taxon>
        <taxon>Pseudomonadati</taxon>
        <taxon>Pseudomonadota</taxon>
        <taxon>Alphaproteobacteria</taxon>
        <taxon>Hyphomicrobiales</taxon>
        <taxon>Phyllobacteriaceae</taxon>
        <taxon>Nitratireductor</taxon>
    </lineage>
</organism>
<dbReference type="eggNOG" id="ENOG5032T7W">
    <property type="taxonomic scope" value="Bacteria"/>
</dbReference>
<sequence>MIRHIVFFSAKDPQDVEKIASDLAMLGQIPHSQFFEVGINRKVDRLGSDVDVIVYGEFENEEKLEAYKQHPIYEECIRLVRPLREMRVAADFDSIAPRPLPGSASAD</sequence>
<dbReference type="Pfam" id="PF07876">
    <property type="entry name" value="Dabb"/>
    <property type="match status" value="1"/>
</dbReference>
<dbReference type="SMART" id="SM00886">
    <property type="entry name" value="Dabb"/>
    <property type="match status" value="1"/>
</dbReference>
<evidence type="ECO:0000313" key="3">
    <source>
        <dbReference type="Proteomes" id="UP000053675"/>
    </source>
</evidence>
<dbReference type="EMBL" id="JMQM01000001">
    <property type="protein sequence ID" value="KFB09860.1"/>
    <property type="molecule type" value="Genomic_DNA"/>
</dbReference>
<dbReference type="Gene3D" id="3.30.70.100">
    <property type="match status" value="1"/>
</dbReference>
<dbReference type="Proteomes" id="UP000053675">
    <property type="component" value="Unassembled WGS sequence"/>
</dbReference>
<dbReference type="OrthoDB" id="9813140at2"/>
<dbReference type="RefSeq" id="WP_036480122.1">
    <property type="nucleotide sequence ID" value="NZ_JMQM01000001.1"/>
</dbReference>
<comment type="caution">
    <text evidence="2">The sequence shown here is derived from an EMBL/GenBank/DDBJ whole genome shotgun (WGS) entry which is preliminary data.</text>
</comment>
<dbReference type="AlphaFoldDB" id="A0A084UA74"/>